<sequence>MVYKSEEMEMDAQDSIEEENDIIKEGGDGSHVECPVVTFDVDVGVSNKKFKEECLEAEEKPSLAEEEEEDVVPDGGYGWVIVLGSFLAHVLVGGLERDDGVFYLQFRSHFGESAQLTAWVLALVSTIRLMFGPVASTLCGRYSARSAVMIGGILLTVACLLTASAPNFWFLFFSHTTLQGFGRGFMYAPSIIIVGEYFDKRRGLSTGLGTSGVGVGTFLIVPLTQLLFDFYGFWGAFLVLAGILTNGFVVAMLLRPLSLHQKFVRAFARKESKTAAKAEEGGVLLSKSRQKKGHDVPEDTAEDSQQSSPLVKALTVSEQNGHNEKSTTSSHSQKNQPDGKLQHQKRDGCLKSFLKTCFPVENKQKRSTAGKRLFHFYLLKDSSFLCFCLSICLFTAAFKAAFTFIPALVKSKGLSETDATMILSISGVLDTFGRIGAGLILDCSKLKPWRPMLYNSLIFVIALISFVLPFFSSFAAFVVMCGLYGIMTGAYVSQKSVIIVDILGMQHMSSSFGILILFQGIGTCVGPPLSGAFRDFFGGFDEAFYLGGGLMLVAGFLMVVGNCFLHFSRKGEKESVVDAGSQAAGPGDVAD</sequence>
<evidence type="ECO:0000313" key="6">
    <source>
        <dbReference type="RefSeq" id="XP_012937551.2"/>
    </source>
</evidence>
<evidence type="ECO:0000256" key="1">
    <source>
        <dbReference type="ARBA" id="ARBA00004141"/>
    </source>
</evidence>
<dbReference type="Pfam" id="PF07690">
    <property type="entry name" value="MFS_1"/>
    <property type="match status" value="1"/>
</dbReference>
<dbReference type="PANTHER" id="PTHR11360:SF284">
    <property type="entry name" value="EG:103B4.3 PROTEIN-RELATED"/>
    <property type="match status" value="1"/>
</dbReference>
<dbReference type="SUPFAM" id="SSF103473">
    <property type="entry name" value="MFS general substrate transporter"/>
    <property type="match status" value="1"/>
</dbReference>
<accession>A0ABM0ZZ75</accession>
<name>A0ABM0ZZ75_APLCA</name>
<feature type="compositionally biased region" description="Polar residues" evidence="2">
    <location>
        <begin position="321"/>
        <end position="336"/>
    </location>
</feature>
<dbReference type="InterPro" id="IPR050327">
    <property type="entry name" value="Proton-linked_MCT"/>
</dbReference>
<feature type="transmembrane region" description="Helical" evidence="3">
    <location>
        <begin position="452"/>
        <end position="468"/>
    </location>
</feature>
<dbReference type="Gene3D" id="1.20.1250.20">
    <property type="entry name" value="MFS general substrate transporter like domains"/>
    <property type="match status" value="1"/>
</dbReference>
<dbReference type="CDD" id="cd17352">
    <property type="entry name" value="MFS_MCT_SLC16"/>
    <property type="match status" value="1"/>
</dbReference>
<keyword evidence="3" id="KW-0812">Transmembrane</keyword>
<feature type="transmembrane region" description="Helical" evidence="3">
    <location>
        <begin position="474"/>
        <end position="492"/>
    </location>
</feature>
<feature type="transmembrane region" description="Helical" evidence="3">
    <location>
        <begin position="543"/>
        <end position="565"/>
    </location>
</feature>
<evidence type="ECO:0000256" key="3">
    <source>
        <dbReference type="SAM" id="Phobius"/>
    </source>
</evidence>
<organism evidence="5 6">
    <name type="scientific">Aplysia californica</name>
    <name type="common">California sea hare</name>
    <dbReference type="NCBI Taxonomy" id="6500"/>
    <lineage>
        <taxon>Eukaryota</taxon>
        <taxon>Metazoa</taxon>
        <taxon>Spiralia</taxon>
        <taxon>Lophotrochozoa</taxon>
        <taxon>Mollusca</taxon>
        <taxon>Gastropoda</taxon>
        <taxon>Heterobranchia</taxon>
        <taxon>Euthyneura</taxon>
        <taxon>Tectipleura</taxon>
        <taxon>Aplysiida</taxon>
        <taxon>Aplysioidea</taxon>
        <taxon>Aplysiidae</taxon>
        <taxon>Aplysia</taxon>
    </lineage>
</organism>
<feature type="transmembrane region" description="Helical" evidence="3">
    <location>
        <begin position="116"/>
        <end position="135"/>
    </location>
</feature>
<feature type="region of interest" description="Disordered" evidence="2">
    <location>
        <begin position="286"/>
        <end position="309"/>
    </location>
</feature>
<keyword evidence="3" id="KW-1133">Transmembrane helix</keyword>
<feature type="transmembrane region" description="Helical" evidence="3">
    <location>
        <begin position="234"/>
        <end position="254"/>
    </location>
</feature>
<feature type="transmembrane region" description="Helical" evidence="3">
    <location>
        <begin position="208"/>
        <end position="228"/>
    </location>
</feature>
<proteinExistence type="predicted"/>
<gene>
    <name evidence="6" type="primary">LOC101846424</name>
</gene>
<dbReference type="InterPro" id="IPR020846">
    <property type="entry name" value="MFS_dom"/>
</dbReference>
<feature type="domain" description="Major facilitator superfamily (MFS) profile" evidence="4">
    <location>
        <begin position="77"/>
        <end position="573"/>
    </location>
</feature>
<feature type="transmembrane region" description="Helical" evidence="3">
    <location>
        <begin position="147"/>
        <end position="173"/>
    </location>
</feature>
<dbReference type="PROSITE" id="PS50850">
    <property type="entry name" value="MFS"/>
    <property type="match status" value="1"/>
</dbReference>
<evidence type="ECO:0000259" key="4">
    <source>
        <dbReference type="PROSITE" id="PS50850"/>
    </source>
</evidence>
<comment type="subcellular location">
    <subcellularLocation>
        <location evidence="1">Membrane</location>
        <topology evidence="1">Multi-pass membrane protein</topology>
    </subcellularLocation>
</comment>
<dbReference type="GeneID" id="101846424"/>
<feature type="transmembrane region" description="Helical" evidence="3">
    <location>
        <begin position="76"/>
        <end position="95"/>
    </location>
</feature>
<feature type="transmembrane region" description="Helical" evidence="3">
    <location>
        <begin position="384"/>
        <end position="409"/>
    </location>
</feature>
<protein>
    <submittedName>
        <fullName evidence="6">Monocarboxylate transporter 12-B</fullName>
    </submittedName>
</protein>
<dbReference type="RefSeq" id="XP_012937551.2">
    <property type="nucleotide sequence ID" value="XM_013082097.2"/>
</dbReference>
<reference evidence="6" key="1">
    <citation type="submission" date="2025-08" db="UniProtKB">
        <authorList>
            <consortium name="RefSeq"/>
        </authorList>
    </citation>
    <scope>IDENTIFICATION</scope>
</reference>
<feature type="transmembrane region" description="Helical" evidence="3">
    <location>
        <begin position="421"/>
        <end position="440"/>
    </location>
</feature>
<feature type="transmembrane region" description="Helical" evidence="3">
    <location>
        <begin position="512"/>
        <end position="531"/>
    </location>
</feature>
<evidence type="ECO:0000256" key="2">
    <source>
        <dbReference type="SAM" id="MobiDB-lite"/>
    </source>
</evidence>
<feature type="region of interest" description="Disordered" evidence="2">
    <location>
        <begin position="321"/>
        <end position="343"/>
    </location>
</feature>
<dbReference type="InterPro" id="IPR011701">
    <property type="entry name" value="MFS"/>
</dbReference>
<dbReference type="Proteomes" id="UP000694888">
    <property type="component" value="Unplaced"/>
</dbReference>
<evidence type="ECO:0000313" key="5">
    <source>
        <dbReference type="Proteomes" id="UP000694888"/>
    </source>
</evidence>
<keyword evidence="3" id="KW-0472">Membrane</keyword>
<dbReference type="InterPro" id="IPR036259">
    <property type="entry name" value="MFS_trans_sf"/>
</dbReference>
<dbReference type="PANTHER" id="PTHR11360">
    <property type="entry name" value="MONOCARBOXYLATE TRANSPORTER"/>
    <property type="match status" value="1"/>
</dbReference>
<keyword evidence="5" id="KW-1185">Reference proteome</keyword>